<dbReference type="GO" id="GO:0004650">
    <property type="term" value="F:polygalacturonase activity"/>
    <property type="evidence" value="ECO:0007669"/>
    <property type="project" value="InterPro"/>
</dbReference>
<dbReference type="PANTHER" id="PTHR31736">
    <property type="match status" value="1"/>
</dbReference>
<sequence length="447" mass="47691">MLVNLKAILLSISLFLPSLVSAQLASGYPIGPLTTSDAKWAKKVCDVTKYGAVADGVTDLGPPLLAAFNACSSGGVVNIPLGDFAMSTWVTLSGGKAWAINLEGIIYRTGTAGGHMIIVQDSTDFEIYSSRSSGAIQGYGYVYHSQGTYGPRLIRLVNVVNFAIHDIALVDSPAFHLVLDTVQNGQVYNLIIRGGDEGGLDGINVWGFNVHIHDIEVTNKDECVTVKNPSNHMLIENIHCNRSGGCAIGSLGADTAISKITYNNIYTWQSNQMFMIKSNGGSGSVSDSVFSNFIGQSNAYSLDIDAYWKSTPADGNGVFVRWSHFSQIGKELVQMVPKEHLSKSFVQLGSHARGLSITDFAIWTDTGSYELYKCQNAWGDGGCLVHGLNCDTQTVSSAPSGYSAAKMPNDLATGYGLTASIPIPTIPTTFSSRSGSSNEESIPIVIE</sequence>
<evidence type="ECO:0000256" key="8">
    <source>
        <dbReference type="ARBA" id="ARBA00023295"/>
    </source>
</evidence>
<comment type="similarity">
    <text evidence="2 10">Belongs to the glycosyl hydrolase 28 family.</text>
</comment>
<dbReference type="Gene3D" id="2.160.20.10">
    <property type="entry name" value="Single-stranded right-handed beta-helix, Pectin lyase-like"/>
    <property type="match status" value="1"/>
</dbReference>
<comment type="subcellular location">
    <subcellularLocation>
        <location evidence="1">Secreted</location>
    </subcellularLocation>
</comment>
<dbReference type="InterPro" id="IPR012334">
    <property type="entry name" value="Pectin_lyas_fold"/>
</dbReference>
<keyword evidence="13" id="KW-1185">Reference proteome</keyword>
<evidence type="ECO:0000256" key="3">
    <source>
        <dbReference type="ARBA" id="ARBA00022525"/>
    </source>
</evidence>
<evidence type="ECO:0000256" key="5">
    <source>
        <dbReference type="ARBA" id="ARBA00022801"/>
    </source>
</evidence>
<evidence type="ECO:0000256" key="2">
    <source>
        <dbReference type="ARBA" id="ARBA00008834"/>
    </source>
</evidence>
<dbReference type="Pfam" id="PF00295">
    <property type="entry name" value="Glyco_hydro_28"/>
    <property type="match status" value="1"/>
</dbReference>
<dbReference type="GO" id="GO:0071555">
    <property type="term" value="P:cell wall organization"/>
    <property type="evidence" value="ECO:0007669"/>
    <property type="project" value="UniProtKB-KW"/>
</dbReference>
<gene>
    <name evidence="12" type="ORF">DID88_009874</name>
</gene>
<keyword evidence="5 10" id="KW-0378">Hydrolase</keyword>
<protein>
    <recommendedName>
        <fullName evidence="14">Pectate lyase superfamily protein domain-containing protein</fullName>
    </recommendedName>
</protein>
<evidence type="ECO:0000256" key="7">
    <source>
        <dbReference type="ARBA" id="ARBA00023180"/>
    </source>
</evidence>
<dbReference type="GO" id="GO:0005576">
    <property type="term" value="C:extracellular region"/>
    <property type="evidence" value="ECO:0007669"/>
    <property type="project" value="UniProtKB-SubCell"/>
</dbReference>
<dbReference type="Proteomes" id="UP000249056">
    <property type="component" value="Unassembled WGS sequence"/>
</dbReference>
<reference evidence="12 13" key="1">
    <citation type="submission" date="2018-06" db="EMBL/GenBank/DDBJ databases">
        <title>Genome Sequence of the Brown Rot Fungal Pathogen Monilinia fructigena.</title>
        <authorList>
            <person name="Landi L."/>
            <person name="De Miccolis Angelini R.M."/>
            <person name="Pollastro S."/>
            <person name="Abate D."/>
            <person name="Faretra F."/>
            <person name="Romanazzi G."/>
        </authorList>
    </citation>
    <scope>NUCLEOTIDE SEQUENCE [LARGE SCALE GENOMIC DNA]</scope>
    <source>
        <strain evidence="12 13">Mfrg269</strain>
    </source>
</reference>
<evidence type="ECO:0000256" key="4">
    <source>
        <dbReference type="ARBA" id="ARBA00022729"/>
    </source>
</evidence>
<evidence type="ECO:0000256" key="9">
    <source>
        <dbReference type="ARBA" id="ARBA00023316"/>
    </source>
</evidence>
<evidence type="ECO:0000256" key="11">
    <source>
        <dbReference type="SAM" id="SignalP"/>
    </source>
</evidence>
<dbReference type="InterPro" id="IPR000743">
    <property type="entry name" value="Glyco_hydro_28"/>
</dbReference>
<dbReference type="EMBL" id="QKRW01000037">
    <property type="protein sequence ID" value="RAL60769.1"/>
    <property type="molecule type" value="Genomic_DNA"/>
</dbReference>
<feature type="chain" id="PRO_5017436184" description="Pectate lyase superfamily protein domain-containing protein" evidence="11">
    <location>
        <begin position="23"/>
        <end position="447"/>
    </location>
</feature>
<keyword evidence="8 10" id="KW-0326">Glycosidase</keyword>
<feature type="signal peptide" evidence="11">
    <location>
        <begin position="1"/>
        <end position="22"/>
    </location>
</feature>
<dbReference type="GO" id="GO:0005975">
    <property type="term" value="P:carbohydrate metabolic process"/>
    <property type="evidence" value="ECO:0007669"/>
    <property type="project" value="InterPro"/>
</dbReference>
<name>A0A395IQX7_9HELO</name>
<evidence type="ECO:0000256" key="1">
    <source>
        <dbReference type="ARBA" id="ARBA00004613"/>
    </source>
</evidence>
<dbReference type="AlphaFoldDB" id="A0A395IQX7"/>
<keyword evidence="7" id="KW-0325">Glycoprotein</keyword>
<organism evidence="12 13">
    <name type="scientific">Monilinia fructigena</name>
    <dbReference type="NCBI Taxonomy" id="38457"/>
    <lineage>
        <taxon>Eukaryota</taxon>
        <taxon>Fungi</taxon>
        <taxon>Dikarya</taxon>
        <taxon>Ascomycota</taxon>
        <taxon>Pezizomycotina</taxon>
        <taxon>Leotiomycetes</taxon>
        <taxon>Helotiales</taxon>
        <taxon>Sclerotiniaceae</taxon>
        <taxon>Monilinia</taxon>
    </lineage>
</organism>
<keyword evidence="9" id="KW-0961">Cell wall biogenesis/degradation</keyword>
<evidence type="ECO:0000313" key="12">
    <source>
        <dbReference type="EMBL" id="RAL60769.1"/>
    </source>
</evidence>
<evidence type="ECO:0000313" key="13">
    <source>
        <dbReference type="Proteomes" id="UP000249056"/>
    </source>
</evidence>
<dbReference type="PANTHER" id="PTHR31736:SF19">
    <property type="entry name" value="PECTIN LYASE SUPERFAMILY PROTEIN-RELATED"/>
    <property type="match status" value="1"/>
</dbReference>
<evidence type="ECO:0000256" key="10">
    <source>
        <dbReference type="RuleBase" id="RU361169"/>
    </source>
</evidence>
<keyword evidence="3" id="KW-0964">Secreted</keyword>
<evidence type="ECO:0000256" key="6">
    <source>
        <dbReference type="ARBA" id="ARBA00023157"/>
    </source>
</evidence>
<dbReference type="OrthoDB" id="2268901at2759"/>
<proteinExistence type="inferred from homology"/>
<dbReference type="GO" id="GO:0046576">
    <property type="term" value="F:rhamnogalacturonan alpha-L-rhamnopyranosyl-(1-&gt;4)-alpha-D-galactopyranosyluronide lyase activity"/>
    <property type="evidence" value="ECO:0007669"/>
    <property type="project" value="UniProtKB-ARBA"/>
</dbReference>
<accession>A0A395IQX7</accession>
<dbReference type="InterPro" id="IPR011050">
    <property type="entry name" value="Pectin_lyase_fold/virulence"/>
</dbReference>
<comment type="caution">
    <text evidence="12">The sequence shown here is derived from an EMBL/GenBank/DDBJ whole genome shotgun (WGS) entry which is preliminary data.</text>
</comment>
<evidence type="ECO:0008006" key="14">
    <source>
        <dbReference type="Google" id="ProtNLM"/>
    </source>
</evidence>
<dbReference type="SUPFAM" id="SSF51126">
    <property type="entry name" value="Pectin lyase-like"/>
    <property type="match status" value="1"/>
</dbReference>
<keyword evidence="6" id="KW-1015">Disulfide bond</keyword>
<keyword evidence="4 11" id="KW-0732">Signal</keyword>